<gene>
    <name evidence="2" type="ORF">OE88DRAFT_1108332</name>
</gene>
<proteinExistence type="predicted"/>
<name>A0A5C3MJP3_9AGAM</name>
<dbReference type="AlphaFoldDB" id="A0A5C3MJP3"/>
<feature type="domain" description="DUF7330" evidence="1">
    <location>
        <begin position="55"/>
        <end position="229"/>
    </location>
</feature>
<sequence length="264" mass="29223">MAQSDLHNLQVQKVSQSSPYVSSTTLSTSDVPDVPQAIRDIHPTNHLYIMPWVGKHLRGTYVIDPLFAPILPDFMGLGLSPGEEKHNLRLKAWSIDADIWIRPRSALHSSTSTPRRTSSLISMVCESSSAMTVKVHADREDQIRLSCSCDYSKMAVYLPETFTGPLIIKDNGFNQEHPTSVKYSPKVSVRLTTLSEVGPKKCLFIGDAQEVERYCHAYAQTGRGSEVNLSNGKDGLHEVTNCDGRGKRRSPRCSELSPACRIAP</sequence>
<accession>A0A5C3MJP3</accession>
<protein>
    <recommendedName>
        <fullName evidence="1">DUF7330 domain-containing protein</fullName>
    </recommendedName>
</protein>
<evidence type="ECO:0000313" key="3">
    <source>
        <dbReference type="Proteomes" id="UP000305948"/>
    </source>
</evidence>
<dbReference type="Proteomes" id="UP000305948">
    <property type="component" value="Unassembled WGS sequence"/>
</dbReference>
<dbReference type="EMBL" id="ML213539">
    <property type="protein sequence ID" value="TFK45639.1"/>
    <property type="molecule type" value="Genomic_DNA"/>
</dbReference>
<dbReference type="InterPro" id="IPR055754">
    <property type="entry name" value="DUF7330"/>
</dbReference>
<reference evidence="2 3" key="1">
    <citation type="journal article" date="2019" name="Nat. Ecol. Evol.">
        <title>Megaphylogeny resolves global patterns of mushroom evolution.</title>
        <authorList>
            <person name="Varga T."/>
            <person name="Krizsan K."/>
            <person name="Foldi C."/>
            <person name="Dima B."/>
            <person name="Sanchez-Garcia M."/>
            <person name="Sanchez-Ramirez S."/>
            <person name="Szollosi G.J."/>
            <person name="Szarkandi J.G."/>
            <person name="Papp V."/>
            <person name="Albert L."/>
            <person name="Andreopoulos W."/>
            <person name="Angelini C."/>
            <person name="Antonin V."/>
            <person name="Barry K.W."/>
            <person name="Bougher N.L."/>
            <person name="Buchanan P."/>
            <person name="Buyck B."/>
            <person name="Bense V."/>
            <person name="Catcheside P."/>
            <person name="Chovatia M."/>
            <person name="Cooper J."/>
            <person name="Damon W."/>
            <person name="Desjardin D."/>
            <person name="Finy P."/>
            <person name="Geml J."/>
            <person name="Haridas S."/>
            <person name="Hughes K."/>
            <person name="Justo A."/>
            <person name="Karasinski D."/>
            <person name="Kautmanova I."/>
            <person name="Kiss B."/>
            <person name="Kocsube S."/>
            <person name="Kotiranta H."/>
            <person name="LaButti K.M."/>
            <person name="Lechner B.E."/>
            <person name="Liimatainen K."/>
            <person name="Lipzen A."/>
            <person name="Lukacs Z."/>
            <person name="Mihaltcheva S."/>
            <person name="Morgado L.N."/>
            <person name="Niskanen T."/>
            <person name="Noordeloos M.E."/>
            <person name="Ohm R.A."/>
            <person name="Ortiz-Santana B."/>
            <person name="Ovrebo C."/>
            <person name="Racz N."/>
            <person name="Riley R."/>
            <person name="Savchenko A."/>
            <person name="Shiryaev A."/>
            <person name="Soop K."/>
            <person name="Spirin V."/>
            <person name="Szebenyi C."/>
            <person name="Tomsovsky M."/>
            <person name="Tulloss R.E."/>
            <person name="Uehling J."/>
            <person name="Grigoriev I.V."/>
            <person name="Vagvolgyi C."/>
            <person name="Papp T."/>
            <person name="Martin F.M."/>
            <person name="Miettinen O."/>
            <person name="Hibbett D.S."/>
            <person name="Nagy L.G."/>
        </authorList>
    </citation>
    <scope>NUCLEOTIDE SEQUENCE [LARGE SCALE GENOMIC DNA]</scope>
    <source>
        <strain evidence="2 3">OMC1185</strain>
    </source>
</reference>
<keyword evidence="3" id="KW-1185">Reference proteome</keyword>
<evidence type="ECO:0000313" key="2">
    <source>
        <dbReference type="EMBL" id="TFK45639.1"/>
    </source>
</evidence>
<organism evidence="2 3">
    <name type="scientific">Heliocybe sulcata</name>
    <dbReference type="NCBI Taxonomy" id="5364"/>
    <lineage>
        <taxon>Eukaryota</taxon>
        <taxon>Fungi</taxon>
        <taxon>Dikarya</taxon>
        <taxon>Basidiomycota</taxon>
        <taxon>Agaricomycotina</taxon>
        <taxon>Agaricomycetes</taxon>
        <taxon>Gloeophyllales</taxon>
        <taxon>Gloeophyllaceae</taxon>
        <taxon>Heliocybe</taxon>
    </lineage>
</organism>
<dbReference type="Pfam" id="PF24016">
    <property type="entry name" value="DUF7330"/>
    <property type="match status" value="1"/>
</dbReference>
<evidence type="ECO:0000259" key="1">
    <source>
        <dbReference type="Pfam" id="PF24016"/>
    </source>
</evidence>
<dbReference type="STRING" id="5364.A0A5C3MJP3"/>
<dbReference type="OrthoDB" id="5289249at2759"/>